<reference evidence="2" key="2">
    <citation type="submission" date="2014-07" db="EMBL/GenBank/DDBJ databases">
        <authorList>
            <person name="Hull J."/>
        </authorList>
    </citation>
    <scope>NUCLEOTIDE SEQUENCE</scope>
</reference>
<dbReference type="GO" id="GO:0006357">
    <property type="term" value="P:regulation of transcription by RNA polymerase II"/>
    <property type="evidence" value="ECO:0007669"/>
    <property type="project" value="TreeGrafter"/>
</dbReference>
<feature type="non-terminal residue" evidence="2">
    <location>
        <position position="114"/>
    </location>
</feature>
<dbReference type="GO" id="GO:0005667">
    <property type="term" value="C:transcription regulator complex"/>
    <property type="evidence" value="ECO:0007669"/>
    <property type="project" value="TreeGrafter"/>
</dbReference>
<feature type="domain" description="MADF" evidence="1">
    <location>
        <begin position="9"/>
        <end position="107"/>
    </location>
</feature>
<evidence type="ECO:0000313" key="2">
    <source>
        <dbReference type="EMBL" id="JAG43040.1"/>
    </source>
</evidence>
<dbReference type="Pfam" id="PF10545">
    <property type="entry name" value="MADF_DNA_bdg"/>
    <property type="match status" value="1"/>
</dbReference>
<organism evidence="2">
    <name type="scientific">Lygus hesperus</name>
    <name type="common">Western plant bug</name>
    <dbReference type="NCBI Taxonomy" id="30085"/>
    <lineage>
        <taxon>Eukaryota</taxon>
        <taxon>Metazoa</taxon>
        <taxon>Ecdysozoa</taxon>
        <taxon>Arthropoda</taxon>
        <taxon>Hexapoda</taxon>
        <taxon>Insecta</taxon>
        <taxon>Pterygota</taxon>
        <taxon>Neoptera</taxon>
        <taxon>Paraneoptera</taxon>
        <taxon>Hemiptera</taxon>
        <taxon>Heteroptera</taxon>
        <taxon>Panheteroptera</taxon>
        <taxon>Cimicomorpha</taxon>
        <taxon>Miridae</taxon>
        <taxon>Mirini</taxon>
        <taxon>Lygus</taxon>
    </lineage>
</organism>
<dbReference type="GO" id="GO:0005634">
    <property type="term" value="C:nucleus"/>
    <property type="evidence" value="ECO:0007669"/>
    <property type="project" value="TreeGrafter"/>
</dbReference>
<dbReference type="PANTHER" id="PTHR12243:SF69">
    <property type="entry name" value="SI:CH73-59F11.3"/>
    <property type="match status" value="1"/>
</dbReference>
<dbReference type="GO" id="GO:0005840">
    <property type="term" value="C:ribosome"/>
    <property type="evidence" value="ECO:0007669"/>
    <property type="project" value="UniProtKB-KW"/>
</dbReference>
<gene>
    <name evidence="2" type="primary">rps5</name>
    <name evidence="2" type="ORF">CM83_102403</name>
</gene>
<accession>A0A0A9ZIS6</accession>
<keyword evidence="2" id="KW-0689">Ribosomal protein</keyword>
<dbReference type="PANTHER" id="PTHR12243">
    <property type="entry name" value="MADF DOMAIN TRANSCRIPTION FACTOR"/>
    <property type="match status" value="1"/>
</dbReference>
<reference evidence="2" key="1">
    <citation type="journal article" date="2014" name="PLoS ONE">
        <title>Transcriptome-Based Identification of ABC Transporters in the Western Tarnished Plant Bug Lygus hesperus.</title>
        <authorList>
            <person name="Hull J.J."/>
            <person name="Chaney K."/>
            <person name="Geib S.M."/>
            <person name="Fabrick J.A."/>
            <person name="Brent C.S."/>
            <person name="Walsh D."/>
            <person name="Lavine L.C."/>
        </authorList>
    </citation>
    <scope>NUCLEOTIDE SEQUENCE</scope>
</reference>
<dbReference type="InterPro" id="IPR006578">
    <property type="entry name" value="MADF-dom"/>
</dbReference>
<proteinExistence type="predicted"/>
<dbReference type="SMART" id="SM00595">
    <property type="entry name" value="MADF"/>
    <property type="match status" value="1"/>
</dbReference>
<evidence type="ECO:0000259" key="1">
    <source>
        <dbReference type="PROSITE" id="PS51029"/>
    </source>
</evidence>
<dbReference type="AlphaFoldDB" id="A0A0A9ZIS6"/>
<keyword evidence="2" id="KW-0687">Ribonucleoprotein</keyword>
<name>A0A0A9ZIS6_LYGHE</name>
<dbReference type="PROSITE" id="PS51029">
    <property type="entry name" value="MADF"/>
    <property type="match status" value="1"/>
</dbReference>
<dbReference type="EMBL" id="GBHO01000564">
    <property type="protein sequence ID" value="JAG43040.1"/>
    <property type="molecule type" value="Transcribed_RNA"/>
</dbReference>
<dbReference type="InterPro" id="IPR039353">
    <property type="entry name" value="TF_Adf1"/>
</dbReference>
<sequence length="114" mass="14062">MTYSVDIETLIHLIRERPCIWDKTSIEYRDRIKIATSWREIFSALHDDFYLLRENEKMVFGNEVQKKWNNIRDSFRKYVVQVKHSSVPITKKYVYYERLKFLNKIYDFDDLKTK</sequence>
<protein>
    <submittedName>
        <fullName evidence="2">30S ribosomal protein S5, chloroplastic</fullName>
    </submittedName>
</protein>